<dbReference type="EMBL" id="CP165734">
    <property type="protein sequence ID" value="XDV58481.1"/>
    <property type="molecule type" value="Genomic_DNA"/>
</dbReference>
<dbReference type="RefSeq" id="WP_369723045.1">
    <property type="nucleotide sequence ID" value="NZ_CP165734.1"/>
</dbReference>
<gene>
    <name evidence="7" type="ORF">AB8Z38_02845</name>
</gene>
<dbReference type="InterPro" id="IPR017937">
    <property type="entry name" value="Thioredoxin_CS"/>
</dbReference>
<dbReference type="PROSITE" id="PS00194">
    <property type="entry name" value="THIOREDOXIN_1"/>
    <property type="match status" value="1"/>
</dbReference>
<sequence>MHFSRTMAVAALALGLFAGLGPAAFAATEVPFTQQVFEASQHEGKPILVHITAPWCPYCAKQRPILDSLENEAAFKDLVVYNVDFDTQKDIVRAMGAQKQSTLIVFHGAAEKGRSTGDTDAGSIKALLEKAND</sequence>
<dbReference type="InterPro" id="IPR036249">
    <property type="entry name" value="Thioredoxin-like_sf"/>
</dbReference>
<dbReference type="AlphaFoldDB" id="A0AB39XMP7"/>
<reference evidence="7" key="1">
    <citation type="submission" date="2024-08" db="EMBL/GenBank/DDBJ databases">
        <authorList>
            <person name="Chaddad Z."/>
            <person name="Lamrabet M."/>
            <person name="Bouhnik O."/>
            <person name="Alami S."/>
            <person name="Wipf D."/>
            <person name="Courty P.E."/>
            <person name="Missbah El Idrissi M."/>
        </authorList>
    </citation>
    <scope>NUCLEOTIDE SEQUENCE</scope>
    <source>
        <strain evidence="7">LLZ17</strain>
    </source>
</reference>
<evidence type="ECO:0000256" key="5">
    <source>
        <dbReference type="SAM" id="SignalP"/>
    </source>
</evidence>
<evidence type="ECO:0000313" key="7">
    <source>
        <dbReference type="EMBL" id="XDV58481.1"/>
    </source>
</evidence>
<feature type="domain" description="Thioredoxin" evidence="6">
    <location>
        <begin position="16"/>
        <end position="133"/>
    </location>
</feature>
<feature type="chain" id="PRO_5044195341" evidence="5">
    <location>
        <begin position="27"/>
        <end position="133"/>
    </location>
</feature>
<dbReference type="Gene3D" id="3.40.30.10">
    <property type="entry name" value="Glutaredoxin"/>
    <property type="match status" value="1"/>
</dbReference>
<evidence type="ECO:0000256" key="1">
    <source>
        <dbReference type="ARBA" id="ARBA00022448"/>
    </source>
</evidence>
<evidence type="ECO:0000259" key="6">
    <source>
        <dbReference type="PROSITE" id="PS51352"/>
    </source>
</evidence>
<evidence type="ECO:0000256" key="3">
    <source>
        <dbReference type="ARBA" id="ARBA00023157"/>
    </source>
</evidence>
<protein>
    <submittedName>
        <fullName evidence="7">Thioredoxin family protein</fullName>
    </submittedName>
</protein>
<organism evidence="7">
    <name type="scientific">Bradyrhizobium sp. LLZ17</name>
    <dbReference type="NCBI Taxonomy" id="3239388"/>
    <lineage>
        <taxon>Bacteria</taxon>
        <taxon>Pseudomonadati</taxon>
        <taxon>Pseudomonadota</taxon>
        <taxon>Alphaproteobacteria</taxon>
        <taxon>Hyphomicrobiales</taxon>
        <taxon>Nitrobacteraceae</taxon>
        <taxon>Bradyrhizobium</taxon>
    </lineage>
</organism>
<dbReference type="InterPro" id="IPR013766">
    <property type="entry name" value="Thioredoxin_domain"/>
</dbReference>
<dbReference type="GO" id="GO:0005737">
    <property type="term" value="C:cytoplasm"/>
    <property type="evidence" value="ECO:0007669"/>
    <property type="project" value="TreeGrafter"/>
</dbReference>
<feature type="signal peptide" evidence="5">
    <location>
        <begin position="1"/>
        <end position="26"/>
    </location>
</feature>
<dbReference type="Pfam" id="PF00085">
    <property type="entry name" value="Thioredoxin"/>
    <property type="match status" value="1"/>
</dbReference>
<dbReference type="SUPFAM" id="SSF52833">
    <property type="entry name" value="Thioredoxin-like"/>
    <property type="match status" value="1"/>
</dbReference>
<dbReference type="PROSITE" id="PS51352">
    <property type="entry name" value="THIOREDOXIN_2"/>
    <property type="match status" value="1"/>
</dbReference>
<dbReference type="CDD" id="cd02947">
    <property type="entry name" value="TRX_family"/>
    <property type="match status" value="1"/>
</dbReference>
<evidence type="ECO:0000256" key="2">
    <source>
        <dbReference type="ARBA" id="ARBA00022982"/>
    </source>
</evidence>
<proteinExistence type="predicted"/>
<keyword evidence="1" id="KW-0813">Transport</keyword>
<evidence type="ECO:0000256" key="4">
    <source>
        <dbReference type="ARBA" id="ARBA00023284"/>
    </source>
</evidence>
<keyword evidence="3" id="KW-1015">Disulfide bond</keyword>
<accession>A0AB39XMP7</accession>
<dbReference type="PANTHER" id="PTHR45663">
    <property type="entry name" value="GEO12009P1"/>
    <property type="match status" value="1"/>
</dbReference>
<dbReference type="GO" id="GO:0015035">
    <property type="term" value="F:protein-disulfide reductase activity"/>
    <property type="evidence" value="ECO:0007669"/>
    <property type="project" value="TreeGrafter"/>
</dbReference>
<dbReference type="PANTHER" id="PTHR45663:SF11">
    <property type="entry name" value="GEO12009P1"/>
    <property type="match status" value="1"/>
</dbReference>
<name>A0AB39XMP7_9BRAD</name>
<keyword evidence="2" id="KW-0249">Electron transport</keyword>
<keyword evidence="5" id="KW-0732">Signal</keyword>
<keyword evidence="4" id="KW-0676">Redox-active center</keyword>